<evidence type="ECO:0000313" key="3">
    <source>
        <dbReference type="Proteomes" id="UP001316803"/>
    </source>
</evidence>
<gene>
    <name evidence="2" type="ORF">OHC33_009563</name>
</gene>
<comment type="caution">
    <text evidence="2">The sequence shown here is derived from an EMBL/GenBank/DDBJ whole genome shotgun (WGS) entry which is preliminary data.</text>
</comment>
<feature type="region of interest" description="Disordered" evidence="1">
    <location>
        <begin position="90"/>
        <end position="121"/>
    </location>
</feature>
<dbReference type="Proteomes" id="UP001316803">
    <property type="component" value="Unassembled WGS sequence"/>
</dbReference>
<evidence type="ECO:0000313" key="2">
    <source>
        <dbReference type="EMBL" id="KAK5949390.1"/>
    </source>
</evidence>
<evidence type="ECO:0000256" key="1">
    <source>
        <dbReference type="SAM" id="MobiDB-lite"/>
    </source>
</evidence>
<dbReference type="AlphaFoldDB" id="A0AAN8EAM6"/>
<dbReference type="EMBL" id="JAKLMC020000036">
    <property type="protein sequence ID" value="KAK5949390.1"/>
    <property type="molecule type" value="Genomic_DNA"/>
</dbReference>
<sequence length="205" mass="23312">MAFTNNQQPAKKIKIRRRRPGQVFIRPPWTPSPEDLDRLKTNKAVDDLVAELSKTDLSTDIDIDIHDEDPDAIISELSSRLADSNIEVEDEGYVSSRTSPELPSRRVGDSSGLSPAELHPHKEAEAKAAYARRNVINLDSMLSEDFWNSLPITDRIKIKDMGGNMHTPVQGMKVMLVKAIDIERREQQDKKRKEDALVRRLDELF</sequence>
<protein>
    <submittedName>
        <fullName evidence="2">Uncharacterized protein</fullName>
    </submittedName>
</protein>
<proteinExistence type="predicted"/>
<name>A0AAN8EAM6_9EURO</name>
<organism evidence="2 3">
    <name type="scientific">Knufia fluminis</name>
    <dbReference type="NCBI Taxonomy" id="191047"/>
    <lineage>
        <taxon>Eukaryota</taxon>
        <taxon>Fungi</taxon>
        <taxon>Dikarya</taxon>
        <taxon>Ascomycota</taxon>
        <taxon>Pezizomycotina</taxon>
        <taxon>Eurotiomycetes</taxon>
        <taxon>Chaetothyriomycetidae</taxon>
        <taxon>Chaetothyriales</taxon>
        <taxon>Trichomeriaceae</taxon>
        <taxon>Knufia</taxon>
    </lineage>
</organism>
<keyword evidence="3" id="KW-1185">Reference proteome</keyword>
<accession>A0AAN8EAM6</accession>
<reference evidence="2 3" key="1">
    <citation type="submission" date="2022-12" db="EMBL/GenBank/DDBJ databases">
        <title>Genomic features and morphological characterization of a novel Knufia sp. strain isolated from spacecraft assembly facility.</title>
        <authorList>
            <person name="Teixeira M."/>
            <person name="Chander A.M."/>
            <person name="Stajich J.E."/>
            <person name="Venkateswaran K."/>
        </authorList>
    </citation>
    <scope>NUCLEOTIDE SEQUENCE [LARGE SCALE GENOMIC DNA]</scope>
    <source>
        <strain evidence="2 3">FJI-L2-BK-P2</strain>
    </source>
</reference>